<proteinExistence type="predicted"/>
<evidence type="ECO:0008006" key="3">
    <source>
        <dbReference type="Google" id="ProtNLM"/>
    </source>
</evidence>
<dbReference type="Gene3D" id="3.80.10.10">
    <property type="entry name" value="Ribonuclease Inhibitor"/>
    <property type="match status" value="1"/>
</dbReference>
<reference evidence="2" key="1">
    <citation type="submission" date="2015-07" db="EMBL/GenBank/DDBJ databases">
        <title>Adaptation to a free-living lifestyle via gene acquisitions in the diplomonad Trepomonas sp. PC1.</title>
        <authorList>
            <person name="Xu F."/>
            <person name="Jerlstrom-Hultqvist J."/>
            <person name="Kolisko M."/>
            <person name="Simpson A.G.B."/>
            <person name="Roger A.J."/>
            <person name="Svard S.G."/>
            <person name="Andersson J.O."/>
        </authorList>
    </citation>
    <scope>NUCLEOTIDE SEQUENCE</scope>
    <source>
        <strain evidence="2">PC1</strain>
    </source>
</reference>
<name>A0A146K0I9_9EUKA</name>
<feature type="region of interest" description="Disordered" evidence="1">
    <location>
        <begin position="338"/>
        <end position="369"/>
    </location>
</feature>
<gene>
    <name evidence="2" type="ORF">TPC1_30517</name>
</gene>
<feature type="non-terminal residue" evidence="2">
    <location>
        <position position="583"/>
    </location>
</feature>
<feature type="non-terminal residue" evidence="2">
    <location>
        <position position="1"/>
    </location>
</feature>
<sequence>ILNSCQLTDQCVSDLSLLIKAKSNLKLLQLQGNALTDQGINLLGDMLDNKPFNLQVDFKYNEISDSTAFELQKRFQKFILFPNSTKTLIIAKHSSYRHLYLGKCQDFHQESVQQLLQRDFKLKSFTERQQENQQDFEPAMTILKDANNLDSAPIKRNLIIKTQQILNKEFENKPEFDLGNKVVNAPLNVGEVSQQKLNEVDQLMKNTEFYYNNYKVEDLQLSQNQEIAQKSSKQSAIFENDVQSSKTNNGPSYTTGRQARQLSRTIEDYFDKTNISEPEVELPIEQEKNEFATYQKVTNKDFASLLADPQVNAHPESFLSPVTPDFVRASFQNQSVENPKLKSIQAQSSKQSDAKKSFSQQKSHITELEEEEPLKKIQIKKDSKFLQNLQQAAASSTLQEMSKIVEFNELVKDPAKLFEKIENFEPREFEEFRQKLSQKLSQKQSQPTFQLKSNLFKNVKEMDEKIVTKIIARLAKTEKRNLDFKQENLEFFNGLALLIPGVVGDVNTETMFQKEYLAVLNENQQLIFSKRVEISRGVVTADEKSLIYKENGAEVQVSYYNEDFEYLIDVLSIWILNEKPRQV</sequence>
<dbReference type="EMBL" id="GDID01006618">
    <property type="protein sequence ID" value="JAP89988.1"/>
    <property type="molecule type" value="Transcribed_RNA"/>
</dbReference>
<feature type="region of interest" description="Disordered" evidence="1">
    <location>
        <begin position="240"/>
        <end position="259"/>
    </location>
</feature>
<organism evidence="2">
    <name type="scientific">Trepomonas sp. PC1</name>
    <dbReference type="NCBI Taxonomy" id="1076344"/>
    <lineage>
        <taxon>Eukaryota</taxon>
        <taxon>Metamonada</taxon>
        <taxon>Diplomonadida</taxon>
        <taxon>Hexamitidae</taxon>
        <taxon>Hexamitinae</taxon>
        <taxon>Trepomonas</taxon>
    </lineage>
</organism>
<feature type="compositionally biased region" description="Low complexity" evidence="1">
    <location>
        <begin position="342"/>
        <end position="363"/>
    </location>
</feature>
<dbReference type="AlphaFoldDB" id="A0A146K0I9"/>
<dbReference type="InterPro" id="IPR032675">
    <property type="entry name" value="LRR_dom_sf"/>
</dbReference>
<evidence type="ECO:0000313" key="2">
    <source>
        <dbReference type="EMBL" id="JAP89988.1"/>
    </source>
</evidence>
<accession>A0A146K0I9</accession>
<protein>
    <recommendedName>
        <fullName evidence="3">Leucine Rich Repeat family protein</fullName>
    </recommendedName>
</protein>
<dbReference type="SUPFAM" id="SSF52047">
    <property type="entry name" value="RNI-like"/>
    <property type="match status" value="1"/>
</dbReference>
<evidence type="ECO:0000256" key="1">
    <source>
        <dbReference type="SAM" id="MobiDB-lite"/>
    </source>
</evidence>